<keyword evidence="1" id="KW-1277">Toxin-antitoxin system</keyword>
<dbReference type="Gene3D" id="3.30.2310.20">
    <property type="entry name" value="RelE-like"/>
    <property type="match status" value="1"/>
</dbReference>
<dbReference type="Proteomes" id="UP000703674">
    <property type="component" value="Unassembled WGS sequence"/>
</dbReference>
<gene>
    <name evidence="2" type="ORF">HC175_03970</name>
</gene>
<evidence type="ECO:0000313" key="2">
    <source>
        <dbReference type="EMBL" id="NJW52069.1"/>
    </source>
</evidence>
<evidence type="ECO:0000313" key="3">
    <source>
        <dbReference type="Proteomes" id="UP000703674"/>
    </source>
</evidence>
<dbReference type="InterPro" id="IPR035093">
    <property type="entry name" value="RelE/ParE_toxin_dom_sf"/>
</dbReference>
<keyword evidence="3" id="KW-1185">Reference proteome</keyword>
<proteinExistence type="predicted"/>
<evidence type="ECO:0000256" key="1">
    <source>
        <dbReference type="ARBA" id="ARBA00022649"/>
    </source>
</evidence>
<dbReference type="EMBL" id="JAAVJR010000002">
    <property type="protein sequence ID" value="NJW52069.1"/>
    <property type="molecule type" value="Genomic_DNA"/>
</dbReference>
<dbReference type="RefSeq" id="WP_168137230.1">
    <property type="nucleotide sequence ID" value="NZ_JAAVJR010000002.1"/>
</dbReference>
<organism evidence="2 3">
    <name type="scientific">Salinimicrobium oceani</name>
    <dbReference type="NCBI Taxonomy" id="2722702"/>
    <lineage>
        <taxon>Bacteria</taxon>
        <taxon>Pseudomonadati</taxon>
        <taxon>Bacteroidota</taxon>
        <taxon>Flavobacteriia</taxon>
        <taxon>Flavobacteriales</taxon>
        <taxon>Flavobacteriaceae</taxon>
        <taxon>Salinimicrobium</taxon>
    </lineage>
</organism>
<accession>A0ABX1CUW1</accession>
<sequence>MASEVDFRKEAQKDLIEAYLWYEKKQKGLGERFVREVENGVKFIRQNPEAFPRKKNGFREFPLKIFPYLMIYVLAQKKITILAIFNTRLNPDKKPSA</sequence>
<name>A0ABX1CUW1_9FLAO</name>
<dbReference type="InterPro" id="IPR007712">
    <property type="entry name" value="RelE/ParE_toxin"/>
</dbReference>
<reference evidence="2 3" key="1">
    <citation type="submission" date="2020-03" db="EMBL/GenBank/DDBJ databases">
        <title>Salinimicrobium sp. nov, isolated from SCS.</title>
        <authorList>
            <person name="Cao W.R."/>
        </authorList>
    </citation>
    <scope>NUCLEOTIDE SEQUENCE [LARGE SCALE GENOMIC DNA]</scope>
    <source>
        <strain evidence="3">J15B91</strain>
    </source>
</reference>
<protein>
    <submittedName>
        <fullName evidence="2">Type II toxin-antitoxin system RelE/ParE family toxin</fullName>
    </submittedName>
</protein>
<dbReference type="Pfam" id="PF05016">
    <property type="entry name" value="ParE_toxin"/>
    <property type="match status" value="1"/>
</dbReference>
<comment type="caution">
    <text evidence="2">The sequence shown here is derived from an EMBL/GenBank/DDBJ whole genome shotgun (WGS) entry which is preliminary data.</text>
</comment>